<dbReference type="SUPFAM" id="SSF109993">
    <property type="entry name" value="VPS9 domain"/>
    <property type="match status" value="1"/>
</dbReference>
<proteinExistence type="predicted"/>
<organism evidence="1 2">
    <name type="scientific">Lottia gigantea</name>
    <name type="common">Giant owl limpet</name>
    <dbReference type="NCBI Taxonomy" id="225164"/>
    <lineage>
        <taxon>Eukaryota</taxon>
        <taxon>Metazoa</taxon>
        <taxon>Spiralia</taxon>
        <taxon>Lophotrochozoa</taxon>
        <taxon>Mollusca</taxon>
        <taxon>Gastropoda</taxon>
        <taxon>Patellogastropoda</taxon>
        <taxon>Lottioidea</taxon>
        <taxon>Lottiidae</taxon>
        <taxon>Lottia</taxon>
    </lineage>
</organism>
<dbReference type="Gene3D" id="1.20.1050.80">
    <property type="entry name" value="VPS9 domain"/>
    <property type="match status" value="1"/>
</dbReference>
<reference evidence="1 2" key="1">
    <citation type="journal article" date="2013" name="Nature">
        <title>Insights into bilaterian evolution from three spiralian genomes.</title>
        <authorList>
            <person name="Simakov O."/>
            <person name="Marletaz F."/>
            <person name="Cho S.J."/>
            <person name="Edsinger-Gonzales E."/>
            <person name="Havlak P."/>
            <person name="Hellsten U."/>
            <person name="Kuo D.H."/>
            <person name="Larsson T."/>
            <person name="Lv J."/>
            <person name="Arendt D."/>
            <person name="Savage R."/>
            <person name="Osoegawa K."/>
            <person name="de Jong P."/>
            <person name="Grimwood J."/>
            <person name="Chapman J.A."/>
            <person name="Shapiro H."/>
            <person name="Aerts A."/>
            <person name="Otillar R.P."/>
            <person name="Terry A.Y."/>
            <person name="Boore J.L."/>
            <person name="Grigoriev I.V."/>
            <person name="Lindberg D.R."/>
            <person name="Seaver E.C."/>
            <person name="Weisblat D.A."/>
            <person name="Putnam N.H."/>
            <person name="Rokhsar D.S."/>
        </authorList>
    </citation>
    <scope>NUCLEOTIDE SEQUENCE [LARGE SCALE GENOMIC DNA]</scope>
</reference>
<sequence>MLIILKKGSSIRTVENVRFEDAHKPTVNGRVLSDIQNEGESFQFIESVLWFKTYMVSTIYIDCDKRDIVWYRTDIEPFYLHTDTLLEGCPPNGQRLFEEIDIYDYDPIVDELTDHAIEVMDLIYAGNINKQKFMCEVVRIIHCYILPSLRFSIQDIPRLNKAADHVNSLLELTEKEIVDKGKSVDLSTNNLEKQRHRLIRTESMHVESHVRCCNKEFLSFFLLHIEKEILGLDSQLLQVQQHINKIHDTDSVTSELRQYRLDRDRAFYRLEKLQTVRENIKNVTSRPDKLKRLKKSVKIKQNVFHDIYKELSIRLQEQKEELHKLVLKKLKITTVREAIKNSLKELERGGLSPTSGHPRTSITDGSEYSLDVLGGILRPESWMTIDDKIKNALWTPDGEINLIHRQTVALLIEKTNAALSEMKQFGIRIEFGDDLRGHSRISSLLVEDTLTLTRSSYVNDQNDLVSSLTSIPEAQTLPISAGSESNTDPPHVFDSSVDEHFLTLEKEVDTTLLRVVGESSRTKRSTRTLSQSVSDELADLSTSSLKRSMCDIGQDFRNSIEKMCNLFLTTIPEIEERHFNKLWISYEAILCDKVMKKMFELYTAVYKKPCHTLYKSLVKLSLSEFIIDDKFFKMLMRQSFEDLMDIDNSSVSSSEASLGRSNSDVESSSRKSVSSLEISKCTLEQLYSLADKECESVPDVIHNVLDPHSFANKPRSMSFDSMATYTESEQVLHVGDTHASKTVEECYKEALEKLLSPAVEFIKEAIAAKPLLEKLRWLTKSFRFMNNQLVKISDGESSCCDDMLTITTALILDLDCDLFTGLYATVNLLIDLKAPFLSGGVHDYCLTNFFGAFHYLFDKQVLERREASTC</sequence>
<evidence type="ECO:0000313" key="1">
    <source>
        <dbReference type="EMBL" id="ESO98892.1"/>
    </source>
</evidence>
<dbReference type="CTD" id="20237892"/>
<dbReference type="EMBL" id="KB201205">
    <property type="protein sequence ID" value="ESO98892.1"/>
    <property type="molecule type" value="Genomic_DNA"/>
</dbReference>
<gene>
    <name evidence="1" type="ORF">LOTGIDRAFT_158848</name>
</gene>
<keyword evidence="2" id="KW-1185">Reference proteome</keyword>
<dbReference type="KEGG" id="lgi:LOTGIDRAFT_158848"/>
<protein>
    <recommendedName>
        <fullName evidence="3">VPS9 domain-containing protein</fullName>
    </recommendedName>
</protein>
<name>V4ANY6_LOTGI</name>
<evidence type="ECO:0000313" key="2">
    <source>
        <dbReference type="Proteomes" id="UP000030746"/>
    </source>
</evidence>
<evidence type="ECO:0008006" key="3">
    <source>
        <dbReference type="Google" id="ProtNLM"/>
    </source>
</evidence>
<dbReference type="GeneID" id="20237892"/>
<dbReference type="RefSeq" id="XP_009050519.1">
    <property type="nucleotide sequence ID" value="XM_009052271.1"/>
</dbReference>
<dbReference type="OrthoDB" id="10028873at2759"/>
<dbReference type="InterPro" id="IPR037191">
    <property type="entry name" value="VPS9_dom_sf"/>
</dbReference>
<dbReference type="Proteomes" id="UP000030746">
    <property type="component" value="Unassembled WGS sequence"/>
</dbReference>
<dbReference type="HOGENOM" id="CLU_329902_0_0_1"/>
<dbReference type="OMA" id="SALWFKT"/>
<dbReference type="AlphaFoldDB" id="V4ANY6"/>
<accession>V4ANY6</accession>